<dbReference type="AlphaFoldDB" id="B9TGA8"/>
<gene>
    <name evidence="2" type="ORF">RCOM_1785850</name>
</gene>
<feature type="compositionally biased region" description="Basic residues" evidence="1">
    <location>
        <begin position="234"/>
        <end position="248"/>
    </location>
</feature>
<feature type="region of interest" description="Disordered" evidence="1">
    <location>
        <begin position="160"/>
        <end position="248"/>
    </location>
</feature>
<accession>B9TGA8</accession>
<evidence type="ECO:0000313" key="3">
    <source>
        <dbReference type="Proteomes" id="UP000008311"/>
    </source>
</evidence>
<dbReference type="InParanoid" id="B9TGA8"/>
<name>B9TGA8_RICCO</name>
<dbReference type="Proteomes" id="UP000008311">
    <property type="component" value="Unassembled WGS sequence"/>
</dbReference>
<feature type="region of interest" description="Disordered" evidence="1">
    <location>
        <begin position="1"/>
        <end position="33"/>
    </location>
</feature>
<keyword evidence="3" id="KW-1185">Reference proteome</keyword>
<protein>
    <submittedName>
        <fullName evidence="2">Uncharacterized protein</fullName>
    </submittedName>
</protein>
<dbReference type="EMBL" id="EQ980525">
    <property type="protein sequence ID" value="EEF25107.1"/>
    <property type="molecule type" value="Genomic_DNA"/>
</dbReference>
<organism evidence="2 3">
    <name type="scientific">Ricinus communis</name>
    <name type="common">Castor bean</name>
    <dbReference type="NCBI Taxonomy" id="3988"/>
    <lineage>
        <taxon>Eukaryota</taxon>
        <taxon>Viridiplantae</taxon>
        <taxon>Streptophyta</taxon>
        <taxon>Embryophyta</taxon>
        <taxon>Tracheophyta</taxon>
        <taxon>Spermatophyta</taxon>
        <taxon>Magnoliopsida</taxon>
        <taxon>eudicotyledons</taxon>
        <taxon>Gunneridae</taxon>
        <taxon>Pentapetalae</taxon>
        <taxon>rosids</taxon>
        <taxon>fabids</taxon>
        <taxon>Malpighiales</taxon>
        <taxon>Euphorbiaceae</taxon>
        <taxon>Acalyphoideae</taxon>
        <taxon>Acalypheae</taxon>
        <taxon>Ricinus</taxon>
    </lineage>
</organism>
<evidence type="ECO:0000313" key="2">
    <source>
        <dbReference type="EMBL" id="EEF25107.1"/>
    </source>
</evidence>
<reference evidence="3" key="1">
    <citation type="journal article" date="2010" name="Nat. Biotechnol.">
        <title>Draft genome sequence of the oilseed species Ricinus communis.</title>
        <authorList>
            <person name="Chan A.P."/>
            <person name="Crabtree J."/>
            <person name="Zhao Q."/>
            <person name="Lorenzi H."/>
            <person name="Orvis J."/>
            <person name="Puiu D."/>
            <person name="Melake-Berhan A."/>
            <person name="Jones K.M."/>
            <person name="Redman J."/>
            <person name="Chen G."/>
            <person name="Cahoon E.B."/>
            <person name="Gedil M."/>
            <person name="Stanke M."/>
            <person name="Haas B.J."/>
            <person name="Wortman J.R."/>
            <person name="Fraser-Liggett C.M."/>
            <person name="Ravel J."/>
            <person name="Rabinowicz P.D."/>
        </authorList>
    </citation>
    <scope>NUCLEOTIDE SEQUENCE [LARGE SCALE GENOMIC DNA]</scope>
    <source>
        <strain evidence="3">cv. Hale</strain>
    </source>
</reference>
<proteinExistence type="predicted"/>
<feature type="non-terminal residue" evidence="2">
    <location>
        <position position="248"/>
    </location>
</feature>
<evidence type="ECO:0000256" key="1">
    <source>
        <dbReference type="SAM" id="MobiDB-lite"/>
    </source>
</evidence>
<sequence length="248" mass="28572">MEEQRTDCPDNLDDGRPEHDHDNRRENEQDQGEKYLGRDFRGLFFRTGLALVAQIVGKHPQRIADADAEPVGLGQHRRERRQFLDTGAQRQVAQRRLAGAAGAHLEVRQLELLGQGRTPRLHFLGHARQRRIHAQSRLDAHEQQVGGVGEALEDVALARTRRQRQRDVRQVAAGRRRGDDPQQQGHARRLVRHPQGQVRGHAGQRRQQRLQAEEHVRCLRMADPGMHELDAERRRRPVAGRRRQPGER</sequence>